<protein>
    <submittedName>
        <fullName evidence="2">3-oxoadipate enol-lactonase 2</fullName>
        <ecNumber evidence="2">3.1.1.24</ecNumber>
    </submittedName>
</protein>
<proteinExistence type="predicted"/>
<sequence length="267" mass="27316">MTQPSPSSPPAPLALHHTGKAGAPVLVLGNSLGTDRRLWNATVAALGADFHIVRFDPPGHGGQAALALTSLGDLAAALLAALDAAGIDTFRYVGVSMGAAIGIELALAAPHRLAALVLSNTAAQFAPDAAARQFWQGRIDQARATGTAALAEATVVRWLTPAHAAANPTLHLWLIDMFASTTASGYVACAGAVMQFDRTAALADIRVPTLVIAGTDDLATPPARGQALHRAIAGSRYLELPAAHLAPLGAPDAFHGAVRAFFSHSTT</sequence>
<dbReference type="InterPro" id="IPR050471">
    <property type="entry name" value="AB_hydrolase"/>
</dbReference>
<dbReference type="PRINTS" id="PR00111">
    <property type="entry name" value="ABHYDROLASE"/>
</dbReference>
<name>A0ABN7YI01_9BURK</name>
<dbReference type="Pfam" id="PF00561">
    <property type="entry name" value="Abhydrolase_1"/>
    <property type="match status" value="1"/>
</dbReference>
<dbReference type="InterPro" id="IPR000073">
    <property type="entry name" value="AB_hydrolase_1"/>
</dbReference>
<dbReference type="SUPFAM" id="SSF53474">
    <property type="entry name" value="alpha/beta-Hydrolases"/>
    <property type="match status" value="1"/>
</dbReference>
<keyword evidence="2" id="KW-0378">Hydrolase</keyword>
<gene>
    <name evidence="2" type="primary">catD_1</name>
    <name evidence="2" type="ORF">LMG32289_02463</name>
</gene>
<dbReference type="Proteomes" id="UP000706525">
    <property type="component" value="Unassembled WGS sequence"/>
</dbReference>
<comment type="caution">
    <text evidence="2">The sequence shown here is derived from an EMBL/GenBank/DDBJ whole genome shotgun (WGS) entry which is preliminary data.</text>
</comment>
<evidence type="ECO:0000259" key="1">
    <source>
        <dbReference type="Pfam" id="PF00561"/>
    </source>
</evidence>
<feature type="domain" description="AB hydrolase-1" evidence="1">
    <location>
        <begin position="24"/>
        <end position="247"/>
    </location>
</feature>
<dbReference type="GO" id="GO:0047570">
    <property type="term" value="F:3-oxoadipate enol-lactonase activity"/>
    <property type="evidence" value="ECO:0007669"/>
    <property type="project" value="UniProtKB-EC"/>
</dbReference>
<dbReference type="InterPro" id="IPR029058">
    <property type="entry name" value="AB_hydrolase_fold"/>
</dbReference>
<organism evidence="2 3">
    <name type="scientific">Cupriavidus pampae</name>
    <dbReference type="NCBI Taxonomy" id="659251"/>
    <lineage>
        <taxon>Bacteria</taxon>
        <taxon>Pseudomonadati</taxon>
        <taxon>Pseudomonadota</taxon>
        <taxon>Betaproteobacteria</taxon>
        <taxon>Burkholderiales</taxon>
        <taxon>Burkholderiaceae</taxon>
        <taxon>Cupriavidus</taxon>
    </lineage>
</organism>
<dbReference type="PANTHER" id="PTHR43433:SF5">
    <property type="entry name" value="AB HYDROLASE-1 DOMAIN-CONTAINING PROTEIN"/>
    <property type="match status" value="1"/>
</dbReference>
<accession>A0ABN7YI01</accession>
<evidence type="ECO:0000313" key="3">
    <source>
        <dbReference type="Proteomes" id="UP000706525"/>
    </source>
</evidence>
<dbReference type="PANTHER" id="PTHR43433">
    <property type="entry name" value="HYDROLASE, ALPHA/BETA FOLD FAMILY PROTEIN"/>
    <property type="match status" value="1"/>
</dbReference>
<keyword evidence="3" id="KW-1185">Reference proteome</keyword>
<dbReference type="EMBL" id="CAJZAG010000004">
    <property type="protein sequence ID" value="CAG9171715.1"/>
    <property type="molecule type" value="Genomic_DNA"/>
</dbReference>
<reference evidence="2 3" key="1">
    <citation type="submission" date="2021-08" db="EMBL/GenBank/DDBJ databases">
        <authorList>
            <person name="Peeters C."/>
        </authorList>
    </citation>
    <scope>NUCLEOTIDE SEQUENCE [LARGE SCALE GENOMIC DNA]</scope>
    <source>
        <strain evidence="2 3">LMG 32289</strain>
    </source>
</reference>
<evidence type="ECO:0000313" key="2">
    <source>
        <dbReference type="EMBL" id="CAG9171715.1"/>
    </source>
</evidence>
<dbReference type="EC" id="3.1.1.24" evidence="2"/>
<dbReference type="Gene3D" id="3.40.50.1820">
    <property type="entry name" value="alpha/beta hydrolase"/>
    <property type="match status" value="1"/>
</dbReference>
<dbReference type="RefSeq" id="WP_223988424.1">
    <property type="nucleotide sequence ID" value="NZ_CAJZAG010000004.1"/>
</dbReference>